<keyword evidence="3" id="KW-0175">Coiled coil</keyword>
<dbReference type="Proteomes" id="UP000093199">
    <property type="component" value="Unassembled WGS sequence"/>
</dbReference>
<dbReference type="InterPro" id="IPR011010">
    <property type="entry name" value="DNA_brk_join_enz"/>
</dbReference>
<dbReference type="RefSeq" id="WP_066543653.1">
    <property type="nucleotide sequence ID" value="NZ_MASJ01000003.1"/>
</dbReference>
<dbReference type="OrthoDB" id="2489740at2"/>
<comment type="caution">
    <text evidence="5">The sequence shown here is derived from an EMBL/GenBank/DDBJ whole genome shotgun (WGS) entry which is preliminary data.</text>
</comment>
<keyword evidence="1" id="KW-0238">DNA-binding</keyword>
<dbReference type="Gene3D" id="1.10.443.10">
    <property type="entry name" value="Intergrase catalytic core"/>
    <property type="match status" value="1"/>
</dbReference>
<evidence type="ECO:0000256" key="3">
    <source>
        <dbReference type="SAM" id="Coils"/>
    </source>
</evidence>
<organism evidence="5 6">
    <name type="scientific">Caryophanon tenue</name>
    <dbReference type="NCBI Taxonomy" id="33978"/>
    <lineage>
        <taxon>Bacteria</taxon>
        <taxon>Bacillati</taxon>
        <taxon>Bacillota</taxon>
        <taxon>Bacilli</taxon>
        <taxon>Bacillales</taxon>
        <taxon>Caryophanaceae</taxon>
        <taxon>Caryophanon</taxon>
    </lineage>
</organism>
<keyword evidence="6" id="KW-1185">Reference proteome</keyword>
<evidence type="ECO:0000256" key="2">
    <source>
        <dbReference type="ARBA" id="ARBA00023172"/>
    </source>
</evidence>
<dbReference type="SUPFAM" id="SSF56349">
    <property type="entry name" value="DNA breaking-rejoining enzymes"/>
    <property type="match status" value="1"/>
</dbReference>
<evidence type="ECO:0000259" key="4">
    <source>
        <dbReference type="Pfam" id="PF00589"/>
    </source>
</evidence>
<dbReference type="GO" id="GO:0003677">
    <property type="term" value="F:DNA binding"/>
    <property type="evidence" value="ECO:0007669"/>
    <property type="project" value="UniProtKB-KW"/>
</dbReference>
<dbReference type="Gene3D" id="1.10.150.130">
    <property type="match status" value="1"/>
</dbReference>
<dbReference type="EMBL" id="MASJ01000003">
    <property type="protein sequence ID" value="OCS87817.1"/>
    <property type="molecule type" value="Genomic_DNA"/>
</dbReference>
<evidence type="ECO:0000313" key="6">
    <source>
        <dbReference type="Proteomes" id="UP000093199"/>
    </source>
</evidence>
<dbReference type="Pfam" id="PF00589">
    <property type="entry name" value="Phage_integrase"/>
    <property type="match status" value="1"/>
</dbReference>
<reference evidence="5 6" key="1">
    <citation type="submission" date="2016-07" db="EMBL/GenBank/DDBJ databases">
        <title>Caryophanon tenue genome sequencing.</title>
        <authorList>
            <person name="Verma A."/>
            <person name="Pal Y."/>
            <person name="Krishnamurthi S."/>
        </authorList>
    </citation>
    <scope>NUCLEOTIDE SEQUENCE [LARGE SCALE GENOMIC DNA]</scope>
    <source>
        <strain evidence="5 6">DSM 14152</strain>
    </source>
</reference>
<gene>
    <name evidence="5" type="ORF">A6M13_10995</name>
</gene>
<dbReference type="GO" id="GO:0006310">
    <property type="term" value="P:DNA recombination"/>
    <property type="evidence" value="ECO:0007669"/>
    <property type="project" value="UniProtKB-KW"/>
</dbReference>
<evidence type="ECO:0000313" key="5">
    <source>
        <dbReference type="EMBL" id="OCS87817.1"/>
    </source>
</evidence>
<dbReference type="InterPro" id="IPR013762">
    <property type="entry name" value="Integrase-like_cat_sf"/>
</dbReference>
<feature type="domain" description="Tyr recombinase" evidence="4">
    <location>
        <begin position="401"/>
        <end position="514"/>
    </location>
</feature>
<protein>
    <recommendedName>
        <fullName evidence="4">Tyr recombinase domain-containing protein</fullName>
    </recommendedName>
</protein>
<keyword evidence="2" id="KW-0233">DNA recombination</keyword>
<dbReference type="InterPro" id="IPR002104">
    <property type="entry name" value="Integrase_catalytic"/>
</dbReference>
<name>A0A1C0YKV9_9BACL</name>
<dbReference type="GO" id="GO:0015074">
    <property type="term" value="P:DNA integration"/>
    <property type="evidence" value="ECO:0007669"/>
    <property type="project" value="InterPro"/>
</dbReference>
<sequence length="676" mass="79765">MDWINSEKLNAELKKHLKIENEEVKQAILQLQKTSANDWLNSPKQLNRYNVYYVLTWAIKTKLFSDENYKKMILKKIIDCPGIRGNRILDILIYFGYFTQEQVNKIKSEHYSLILHSAKFFYLHFVYINKPFGEITISDMQSYFNDFDEYHMAQHNLKRLKKILYSFGYFNKRSTKNVKKFNLELLSANHTFGHIIQDYNTFLIAGGAKKTYRKLSFTSLKNFIDFIEINNINSEELCNEHLDKFIDYCKENKNYLASTILTYIPKIQNFLDWGVGSYSSLPKQKVKFSKSKMTMLRSEAKRHREESDGFAFEKEEYPLMISSILKSFKPKNEEEFLAYNYWRIISSCPVRSAFVLSLEFDNCMYPMLNEKDVLCLYSTDSDKAGNKNGQFPILDPMGIEAVRELEENIKENRDCYKPLFNTDSERMFIHLFQYTSTNKILSINEINNFSEKYFKTEIAKSLNMDKSEVKFSSHSFRHYLLTHIVRKTGSEEAAQAAAGHHDGKMVRKAYIKSKHAKNALLYRVLDKYEAGDITGKFYLKIIAKLTETTEFDSATMKDLEKNIEFEEYIKKHGRKTAMGYCFEEEQSCNHYLKCWNCPFFMMKREEIEGAVELLAKLIMEFKDIQQHSKNFNIHSTIAQNKLRAIALIKERLSDLKYSDEQIEELVLKHFKEEIWD</sequence>
<dbReference type="AlphaFoldDB" id="A0A1C0YKV9"/>
<proteinExistence type="predicted"/>
<feature type="coiled-coil region" evidence="3">
    <location>
        <begin position="10"/>
        <end position="37"/>
    </location>
</feature>
<evidence type="ECO:0000256" key="1">
    <source>
        <dbReference type="ARBA" id="ARBA00023125"/>
    </source>
</evidence>
<dbReference type="STRING" id="33978.A6M13_10995"/>
<dbReference type="InterPro" id="IPR010998">
    <property type="entry name" value="Integrase_recombinase_N"/>
</dbReference>
<accession>A0A1C0YKV9</accession>